<comment type="caution">
    <text evidence="15">The sequence shown here is derived from an EMBL/GenBank/DDBJ whole genome shotgun (WGS) entry which is preliminary data.</text>
</comment>
<keyword evidence="9" id="KW-0106">Calcium</keyword>
<organism evidence="15">
    <name type="scientific">Cladocopium goreaui</name>
    <dbReference type="NCBI Taxonomy" id="2562237"/>
    <lineage>
        <taxon>Eukaryota</taxon>
        <taxon>Sar</taxon>
        <taxon>Alveolata</taxon>
        <taxon>Dinophyceae</taxon>
        <taxon>Suessiales</taxon>
        <taxon>Symbiodiniaceae</taxon>
        <taxon>Cladocopium</taxon>
    </lineage>
</organism>
<dbReference type="InterPro" id="IPR006203">
    <property type="entry name" value="GHMP_knse_ATP-bd_CS"/>
</dbReference>
<keyword evidence="17" id="KW-1185">Reference proteome</keyword>
<keyword evidence="10" id="KW-0067">ATP-binding</keyword>
<dbReference type="GO" id="GO:0046872">
    <property type="term" value="F:metal ion binding"/>
    <property type="evidence" value="ECO:0007669"/>
    <property type="project" value="UniProtKB-KW"/>
</dbReference>
<dbReference type="EMBL" id="CAMXCT030000001">
    <property type="protein sequence ID" value="CAL4758963.1"/>
    <property type="molecule type" value="Genomic_DNA"/>
</dbReference>
<evidence type="ECO:0000313" key="15">
    <source>
        <dbReference type="EMBL" id="CAI3971651.1"/>
    </source>
</evidence>
<evidence type="ECO:0000313" key="17">
    <source>
        <dbReference type="Proteomes" id="UP001152797"/>
    </source>
</evidence>
<dbReference type="CDD" id="cd16144">
    <property type="entry name" value="ARS_like"/>
    <property type="match status" value="1"/>
</dbReference>
<dbReference type="Pfam" id="PF00884">
    <property type="entry name" value="Sulfatase"/>
    <property type="match status" value="1"/>
</dbReference>
<dbReference type="Gene3D" id="3.40.720.10">
    <property type="entry name" value="Alkaline Phosphatase, subunit A"/>
    <property type="match status" value="1"/>
</dbReference>
<reference evidence="15" key="1">
    <citation type="submission" date="2022-10" db="EMBL/GenBank/DDBJ databases">
        <authorList>
            <person name="Chen Y."/>
            <person name="Dougan E. K."/>
            <person name="Chan C."/>
            <person name="Rhodes N."/>
            <person name="Thang M."/>
        </authorList>
    </citation>
    <scope>NUCLEOTIDE SEQUENCE</scope>
</reference>
<feature type="domain" description="GHMP kinase N-terminal" evidence="11">
    <location>
        <begin position="492"/>
        <end position="579"/>
    </location>
</feature>
<dbReference type="Gene3D" id="3.30.230.10">
    <property type="match status" value="1"/>
</dbReference>
<dbReference type="InterPro" id="IPR019539">
    <property type="entry name" value="GalKase_N"/>
</dbReference>
<dbReference type="Proteomes" id="UP001152797">
    <property type="component" value="Unassembled WGS sequence"/>
</dbReference>
<evidence type="ECO:0000256" key="3">
    <source>
        <dbReference type="ARBA" id="ARBA00022679"/>
    </source>
</evidence>
<evidence type="ECO:0000256" key="4">
    <source>
        <dbReference type="ARBA" id="ARBA00022723"/>
    </source>
</evidence>
<evidence type="ECO:0000259" key="13">
    <source>
        <dbReference type="Pfam" id="PF08544"/>
    </source>
</evidence>
<feature type="domain" description="Galactokinase N-terminal" evidence="14">
    <location>
        <begin position="385"/>
        <end position="434"/>
    </location>
</feature>
<reference evidence="16 17" key="2">
    <citation type="submission" date="2024-05" db="EMBL/GenBank/DDBJ databases">
        <authorList>
            <person name="Chen Y."/>
            <person name="Shah S."/>
            <person name="Dougan E. K."/>
            <person name="Thang M."/>
            <person name="Chan C."/>
        </authorList>
    </citation>
    <scope>NUCLEOTIDE SEQUENCE [LARGE SCALE GENOMIC DNA]</scope>
</reference>
<dbReference type="SUPFAM" id="SSF54211">
    <property type="entry name" value="Ribosomal protein S5 domain 2-like"/>
    <property type="match status" value="1"/>
</dbReference>
<evidence type="ECO:0000259" key="11">
    <source>
        <dbReference type="Pfam" id="PF00288"/>
    </source>
</evidence>
<dbReference type="GO" id="GO:0006012">
    <property type="term" value="P:galactose metabolic process"/>
    <property type="evidence" value="ECO:0007669"/>
    <property type="project" value="InterPro"/>
</dbReference>
<sequence>MGAHDKHKVCFEVADIPTIVRAIDIYNRAGVAKNVVVVGDKAGQVIETVGQRFSNVVFAYQSEALGTGHAAQRGLEALAGVEEHARILLVAGDKIVDSSVLSRLLAKYDEEQLGLAFLLSPAEWGGESAGRILQDSKDRPAAIAEMADIRLRRCRQEVDKLLTSHRQETIAWEALQPVVSQYLGEKATLGHLLDGNDFEAALPFDRNELLATLRRFPMGFPLHGSTEEIDPEAAENAPLRNESVYLVRKDLLERGLNHMPSDNAQGQQYLTDAMGAVLQMGDNDSPVRAGHVETQTPFDVMSYNNPEELLVIEDHFQGRQRESLTTIGQRLGHDRFRTVSQWLELFSDESEALEETNATLSELYGTNDPALIANRRQAYRDTLLRFQECFSADRHVILVRSPGRINIVGRHVDWQGGHCNLMAVNQEVIVAASPRADDRLEIRNVDPEQFPDASLSLGRLIAELDWDGWLNCINSAGLERYLRQAAGGWWIYIEAAMLRLQMEFRDRLLSGMDMAVCGSIPVAAGMSSSSALVVSTAETAVALHGLEVQPRQFVNFCGEGEWFVGTRGGSADHAAMKFGTAGAITHVKFHDFEVLKQVRFPESYRMVVCNSFTQAQKAGSVKKAFNARVASYMAGVELVRARFPQYAALIQYVRDIRPETLRVGIDRIYEILLELPIEMTASEIRQSFAGDPETWQRLQTYFESAEPDDRYPIRGVMLFGISECARAREAATCLENNDMIALGELMRISHDGERCYRVSDDLNAEPWEADISDDYLRHRIEDVRSDESWRQRRAELHLQYGAYRCSTQDIDAIVDIALRTPGVKGAQIAGAGLGGCAMVLVEADAVDQLKQRLDSLFYTPKQLPSGVIECIPAAGSCVVSITSEQVEFMRRERFTLPCLAAFVVATVVNCLSSPHIFAADDRPLNVIIILADDLGWADLGCYGADVHETPNLDRFASEGVRFTQAYASAPVCSPTRAALMTGKYPARLHMTVWFEQSQDPPQNRRLIPPLTEGNLPHAEVTLAERLTEAGYFTAHLGKWHLGDAAHYPETQGFDLNIGGSFWGAPSTFFYPYRGLWSNTEEIRYVPGLEWGHEGEYLTDRLTDEALATIDRVADQPFFLHLAYHTVHTPIEGKPDVVEQYRKKIAPGDHHQNAGYAAMVHSLDENVGQLLKKLEELNLEDNTLVIFTSDNGGFVNVHRGEQVTSNYPLRSGKGSLYEGGLRVPLMIRLPGVTSPGAVCDEPVLSMDLHPTVASLTGCEVADHSEAFDGIDVSSVLKDPASSLEREAVFFHYPHYYPTTTPVSAVRRGPWKLLQYQEDGRTELYQLEDDPGEQSDVTSAHPEVASQLQTQLTAWLDEVEAQMPRPNPNFKQ</sequence>
<keyword evidence="5" id="KW-0732">Signal</keyword>
<evidence type="ECO:0000256" key="5">
    <source>
        <dbReference type="ARBA" id="ARBA00022729"/>
    </source>
</evidence>
<dbReference type="InterPro" id="IPR000917">
    <property type="entry name" value="Sulfatase_N"/>
</dbReference>
<dbReference type="Gene3D" id="3.30.70.890">
    <property type="entry name" value="GHMP kinase, C-terminal domain"/>
    <property type="match status" value="1"/>
</dbReference>
<evidence type="ECO:0000256" key="10">
    <source>
        <dbReference type="ARBA" id="ARBA00022840"/>
    </source>
</evidence>
<evidence type="ECO:0000259" key="14">
    <source>
        <dbReference type="Pfam" id="PF10509"/>
    </source>
</evidence>
<evidence type="ECO:0000259" key="12">
    <source>
        <dbReference type="Pfam" id="PF00884"/>
    </source>
</evidence>
<dbReference type="EMBL" id="CAMXCT010000001">
    <property type="protein sequence ID" value="CAI3971651.1"/>
    <property type="molecule type" value="Genomic_DNA"/>
</dbReference>
<dbReference type="PROSITE" id="PS00627">
    <property type="entry name" value="GHMP_KINASES_ATP"/>
    <property type="match status" value="1"/>
</dbReference>
<feature type="domain" description="GHMP kinase C-terminal" evidence="13">
    <location>
        <begin position="792"/>
        <end position="857"/>
    </location>
</feature>
<dbReference type="SUPFAM" id="SSF53649">
    <property type="entry name" value="Alkaline phosphatase-like"/>
    <property type="match status" value="1"/>
</dbReference>
<dbReference type="PRINTS" id="PR00959">
    <property type="entry name" value="MEVGALKINASE"/>
</dbReference>
<evidence type="ECO:0000256" key="1">
    <source>
        <dbReference type="ARBA" id="ARBA00001913"/>
    </source>
</evidence>
<name>A0A9P1BHP2_9DINO</name>
<dbReference type="InterPro" id="IPR017850">
    <property type="entry name" value="Alkaline_phosphatase_core_sf"/>
</dbReference>
<dbReference type="InterPro" id="IPR050738">
    <property type="entry name" value="Sulfatase"/>
</dbReference>
<dbReference type="PRINTS" id="PR00473">
    <property type="entry name" value="GALCTOKINASE"/>
</dbReference>
<dbReference type="Gene3D" id="3.30.1120.10">
    <property type="match status" value="1"/>
</dbReference>
<comment type="similarity">
    <text evidence="2">Belongs to the sulfatase family.</text>
</comment>
<dbReference type="PROSITE" id="PS00523">
    <property type="entry name" value="SULFATASE_1"/>
    <property type="match status" value="1"/>
</dbReference>
<dbReference type="GO" id="GO:0004065">
    <property type="term" value="F:arylsulfatase activity"/>
    <property type="evidence" value="ECO:0007669"/>
    <property type="project" value="TreeGrafter"/>
</dbReference>
<dbReference type="PANTHER" id="PTHR42693:SF42">
    <property type="entry name" value="ARYLSULFATASE G"/>
    <property type="match status" value="1"/>
</dbReference>
<evidence type="ECO:0000256" key="9">
    <source>
        <dbReference type="ARBA" id="ARBA00022837"/>
    </source>
</evidence>
<dbReference type="PANTHER" id="PTHR42693">
    <property type="entry name" value="ARYLSULFATASE FAMILY MEMBER"/>
    <property type="match status" value="1"/>
</dbReference>
<evidence type="ECO:0000256" key="7">
    <source>
        <dbReference type="ARBA" id="ARBA00022777"/>
    </source>
</evidence>
<dbReference type="InterPro" id="IPR029044">
    <property type="entry name" value="Nucleotide-diphossugar_trans"/>
</dbReference>
<evidence type="ECO:0000256" key="6">
    <source>
        <dbReference type="ARBA" id="ARBA00022741"/>
    </source>
</evidence>
<dbReference type="InterPro" id="IPR006204">
    <property type="entry name" value="GHMP_kinase_N_dom"/>
</dbReference>
<evidence type="ECO:0000313" key="16">
    <source>
        <dbReference type="EMBL" id="CAL4758963.1"/>
    </source>
</evidence>
<evidence type="ECO:0000256" key="2">
    <source>
        <dbReference type="ARBA" id="ARBA00008779"/>
    </source>
</evidence>
<dbReference type="GO" id="GO:0004335">
    <property type="term" value="F:galactokinase activity"/>
    <property type="evidence" value="ECO:0007669"/>
    <property type="project" value="InterPro"/>
</dbReference>
<evidence type="ECO:0000256" key="8">
    <source>
        <dbReference type="ARBA" id="ARBA00022801"/>
    </source>
</evidence>
<keyword evidence="7" id="KW-0418">Kinase</keyword>
<dbReference type="SUPFAM" id="SSF55060">
    <property type="entry name" value="GHMP Kinase, C-terminal domain"/>
    <property type="match status" value="2"/>
</dbReference>
<dbReference type="Pfam" id="PF10509">
    <property type="entry name" value="GalKase_gal_bdg"/>
    <property type="match status" value="1"/>
</dbReference>
<dbReference type="InterPro" id="IPR014721">
    <property type="entry name" value="Ribsml_uS5_D2-typ_fold_subgr"/>
</dbReference>
<feature type="domain" description="Sulfatase N-terminal" evidence="12">
    <location>
        <begin position="925"/>
        <end position="1256"/>
    </location>
</feature>
<comment type="cofactor">
    <cofactor evidence="1">
        <name>Ca(2+)</name>
        <dbReference type="ChEBI" id="CHEBI:29108"/>
    </cofactor>
</comment>
<keyword evidence="3" id="KW-0808">Transferase</keyword>
<dbReference type="InterPro" id="IPR024607">
    <property type="entry name" value="Sulfatase_CS"/>
</dbReference>
<gene>
    <name evidence="15" type="ORF">C1SCF055_LOCUS241</name>
</gene>
<protein>
    <submittedName>
        <fullName evidence="16">Sulfatase (Arylsulfatase) (Polysaccharid e utilization locus H protein P13) (PUL H protein P13) (Sulfatase family S1 subfamily 16 protein P13) (P13_S1_16)</fullName>
    </submittedName>
</protein>
<dbReference type="InterPro" id="IPR036554">
    <property type="entry name" value="GHMP_kinase_C_sf"/>
</dbReference>
<dbReference type="OrthoDB" id="103349at2759"/>
<dbReference type="Pfam" id="PF08544">
    <property type="entry name" value="GHMP_kinases_C"/>
    <property type="match status" value="1"/>
</dbReference>
<dbReference type="EMBL" id="CAMXCT020000001">
    <property type="protein sequence ID" value="CAL1125026.1"/>
    <property type="molecule type" value="Genomic_DNA"/>
</dbReference>
<proteinExistence type="inferred from homology"/>
<keyword evidence="4" id="KW-0479">Metal-binding</keyword>
<dbReference type="Gene3D" id="3.90.550.10">
    <property type="entry name" value="Spore Coat Polysaccharide Biosynthesis Protein SpsA, Chain A"/>
    <property type="match status" value="2"/>
</dbReference>
<dbReference type="SUPFAM" id="SSF53448">
    <property type="entry name" value="Nucleotide-diphospho-sugar transferases"/>
    <property type="match status" value="1"/>
</dbReference>
<accession>A0A9P1BHP2</accession>
<dbReference type="InterPro" id="IPR020568">
    <property type="entry name" value="Ribosomal_Su5_D2-typ_SF"/>
</dbReference>
<dbReference type="GO" id="GO:0005524">
    <property type="term" value="F:ATP binding"/>
    <property type="evidence" value="ECO:0007669"/>
    <property type="project" value="UniProtKB-KW"/>
</dbReference>
<dbReference type="InterPro" id="IPR013750">
    <property type="entry name" value="GHMP_kinase_C_dom"/>
</dbReference>
<keyword evidence="6" id="KW-0547">Nucleotide-binding</keyword>
<dbReference type="InterPro" id="IPR000705">
    <property type="entry name" value="Galactokinase"/>
</dbReference>
<dbReference type="Pfam" id="PF00288">
    <property type="entry name" value="GHMP_kinases_N"/>
    <property type="match status" value="1"/>
</dbReference>
<keyword evidence="8" id="KW-0378">Hydrolase</keyword>